<accession>A0A449BK78</accession>
<sequence>MINALNGMIKLAQRIANYDDCLCLLGLGSMSETFRMDEFSDMDFFLIVKNGTKPYFMKNLEWLAFDEIVFSFQNSNDGYKALFKDGNFAEFAIFTEDEILEATFTLGKVYYARPGFNLDKIRPRKIHERKLNIEYNVCEALANIYIGLNRLKRGEIASATTFIQSYAFNLIIDLFGVVFTPTNQNTDYFVAERRIEERYKEHKNFISNMRKGYEFNKESAETMLNFLIQYFEPNIYMVNKIKRLLQA</sequence>
<dbReference type="AlphaFoldDB" id="A0A449BK78"/>
<dbReference type="EMBL" id="LR215050">
    <property type="protein sequence ID" value="VEU82830.1"/>
    <property type="molecule type" value="Genomic_DNA"/>
</dbReference>
<evidence type="ECO:0000313" key="1">
    <source>
        <dbReference type="EMBL" id="VEU82830.1"/>
    </source>
</evidence>
<dbReference type="InterPro" id="IPR043519">
    <property type="entry name" value="NT_sf"/>
</dbReference>
<gene>
    <name evidence="1" type="ORF">NCTC10172_00854</name>
</gene>
<dbReference type="KEGG" id="ahk:NCTC10172_00854"/>
<protein>
    <submittedName>
        <fullName evidence="1">Uncharacterized protein</fullName>
    </submittedName>
</protein>
<reference evidence="1 2" key="1">
    <citation type="submission" date="2019-01" db="EMBL/GenBank/DDBJ databases">
        <authorList>
            <consortium name="Pathogen Informatics"/>
        </authorList>
    </citation>
    <scope>NUCLEOTIDE SEQUENCE [LARGE SCALE GENOMIC DNA]</scope>
    <source>
        <strain evidence="1 2">NCTC10172</strain>
    </source>
</reference>
<proteinExistence type="predicted"/>
<evidence type="ECO:0000313" key="2">
    <source>
        <dbReference type="Proteomes" id="UP000290909"/>
    </source>
</evidence>
<organism evidence="1 2">
    <name type="scientific">Acholeplasma hippikon</name>
    <dbReference type="NCBI Taxonomy" id="264636"/>
    <lineage>
        <taxon>Bacteria</taxon>
        <taxon>Bacillati</taxon>
        <taxon>Mycoplasmatota</taxon>
        <taxon>Mollicutes</taxon>
        <taxon>Acholeplasmatales</taxon>
        <taxon>Acholeplasmataceae</taxon>
        <taxon>Acholeplasma</taxon>
    </lineage>
</organism>
<keyword evidence="2" id="KW-1185">Reference proteome</keyword>
<dbReference type="Gene3D" id="3.30.460.10">
    <property type="entry name" value="Beta Polymerase, domain 2"/>
    <property type="match status" value="1"/>
</dbReference>
<dbReference type="STRING" id="1408416.GCA_000702765_00292"/>
<dbReference type="RefSeq" id="WP_051658936.1">
    <property type="nucleotide sequence ID" value="NZ_LR215050.1"/>
</dbReference>
<name>A0A449BK78_9MOLU</name>
<dbReference type="Proteomes" id="UP000290909">
    <property type="component" value="Chromosome"/>
</dbReference>